<organism evidence="1">
    <name type="scientific">marine metagenome</name>
    <dbReference type="NCBI Taxonomy" id="408172"/>
    <lineage>
        <taxon>unclassified sequences</taxon>
        <taxon>metagenomes</taxon>
        <taxon>ecological metagenomes</taxon>
    </lineage>
</organism>
<sequence>MRQEEEEGEAGGGRIPILVGAINQIPVESVAGVGSRRGG</sequence>
<evidence type="ECO:0000313" key="1">
    <source>
        <dbReference type="EMBL" id="SVE22722.1"/>
    </source>
</evidence>
<feature type="non-terminal residue" evidence="1">
    <location>
        <position position="39"/>
    </location>
</feature>
<dbReference type="EMBL" id="UINC01202761">
    <property type="protein sequence ID" value="SVE22722.1"/>
    <property type="molecule type" value="Genomic_DNA"/>
</dbReference>
<dbReference type="AlphaFoldDB" id="A0A383BS36"/>
<gene>
    <name evidence="1" type="ORF">METZ01_LOCUS475576</name>
</gene>
<name>A0A383BS36_9ZZZZ</name>
<protein>
    <submittedName>
        <fullName evidence="1">Uncharacterized protein</fullName>
    </submittedName>
</protein>
<accession>A0A383BS36</accession>
<proteinExistence type="predicted"/>
<reference evidence="1" key="1">
    <citation type="submission" date="2018-05" db="EMBL/GenBank/DDBJ databases">
        <authorList>
            <person name="Lanie J.A."/>
            <person name="Ng W.-L."/>
            <person name="Kazmierczak K.M."/>
            <person name="Andrzejewski T.M."/>
            <person name="Davidsen T.M."/>
            <person name="Wayne K.J."/>
            <person name="Tettelin H."/>
            <person name="Glass J.I."/>
            <person name="Rusch D."/>
            <person name="Podicherti R."/>
            <person name="Tsui H.-C.T."/>
            <person name="Winkler M.E."/>
        </authorList>
    </citation>
    <scope>NUCLEOTIDE SEQUENCE</scope>
</reference>